<name>D6CRH8_THIA3</name>
<reference key="1">
    <citation type="submission" date="2009-07" db="EMBL/GenBank/DDBJ databases">
        <authorList>
            <person name="Genoscope - CEA"/>
        </authorList>
    </citation>
    <scope>NUCLEOTIDE SEQUENCE</scope>
    <source>
        <strain>3As</strain>
    </source>
</reference>
<evidence type="ECO:0000313" key="2">
    <source>
        <dbReference type="Proteomes" id="UP000002372"/>
    </source>
</evidence>
<dbReference type="KEGG" id="thi:THI_0476"/>
<accession>D6CRH8</accession>
<reference evidence="2" key="2">
    <citation type="journal article" date="2010" name="PLoS Genet.">
        <title>Structure, function, and evolution of the Thiomonas spp. genome.</title>
        <authorList>
            <person name="Arsene-Ploetze F."/>
            <person name="Koechler S."/>
            <person name="Marchal M."/>
            <person name="Coppee J.Y."/>
            <person name="Chandler M."/>
            <person name="Bonnefoy V."/>
            <person name="Brochier-Armanet C."/>
            <person name="Barakat M."/>
            <person name="Barbe V."/>
            <person name="Battaglia-Brunet F."/>
            <person name="Bruneel O."/>
            <person name="Bryan C.G."/>
            <person name="Cleiss-Arnold J."/>
            <person name="Cruveiller S."/>
            <person name="Erhardt M."/>
            <person name="Heinrich-Salmeron A."/>
            <person name="Hommais F."/>
            <person name="Joulian C."/>
            <person name="Krin E."/>
            <person name="Lieutaud A."/>
            <person name="Lievremont D."/>
            <person name="Michel C."/>
            <person name="Muller D."/>
            <person name="Ortet P."/>
            <person name="Proux C."/>
            <person name="Siguier P."/>
            <person name="Roche D."/>
            <person name="Rouy Z."/>
            <person name="Salvignol G."/>
            <person name="Slyemi D."/>
            <person name="Talla E."/>
            <person name="Weiss S."/>
            <person name="Weissenbach J."/>
            <person name="Medigue C."/>
            <person name="Bertin P.N."/>
        </authorList>
    </citation>
    <scope>NUCLEOTIDE SEQUENCE [LARGE SCALE GENOMIC DNA]</scope>
    <source>
        <strain evidence="2">DSM 22701 / CIP 110005 / 3As</strain>
    </source>
</reference>
<protein>
    <submittedName>
        <fullName evidence="1">Uncharacterized protein</fullName>
    </submittedName>
</protein>
<sequence>MGQRVEQHADRHDAHYATTAFAVILRRLADLDAAAQRIDTGTARRTAGEQCLLSDQPARKQEFLVTRLMLALGVQPAQVRVVDHARRAANAALRLPHISPKGS</sequence>
<organism evidence="1 2">
    <name type="scientific">Thiomonas arsenitoxydans (strain DSM 22701 / CIP 110005 / 3As)</name>
    <dbReference type="NCBI Taxonomy" id="426114"/>
    <lineage>
        <taxon>Bacteria</taxon>
        <taxon>Pseudomonadati</taxon>
        <taxon>Pseudomonadota</taxon>
        <taxon>Betaproteobacteria</taxon>
        <taxon>Burkholderiales</taxon>
        <taxon>Thiomonas</taxon>
    </lineage>
</organism>
<dbReference type="HOGENOM" id="CLU_2262529_0_0_4"/>
<gene>
    <name evidence="1" type="ordered locus">THI_0476</name>
</gene>
<proteinExistence type="predicted"/>
<evidence type="ECO:0000313" key="1">
    <source>
        <dbReference type="EMBL" id="CAZ87219.1"/>
    </source>
</evidence>
<dbReference type="AlphaFoldDB" id="D6CRH8"/>
<dbReference type="Proteomes" id="UP000002372">
    <property type="component" value="Chromosome"/>
</dbReference>
<dbReference type="EMBL" id="FP475956">
    <property type="protein sequence ID" value="CAZ87219.1"/>
    <property type="molecule type" value="Genomic_DNA"/>
</dbReference>